<evidence type="ECO:0000256" key="4">
    <source>
        <dbReference type="ARBA" id="ARBA00022989"/>
    </source>
</evidence>
<accession>A0ABQ8LZA1</accession>
<feature type="region of interest" description="Disordered" evidence="6">
    <location>
        <begin position="654"/>
        <end position="675"/>
    </location>
</feature>
<dbReference type="InterPro" id="IPR051423">
    <property type="entry name" value="CD225/Dispanin"/>
</dbReference>
<evidence type="ECO:0000313" key="9">
    <source>
        <dbReference type="Proteomes" id="UP000830375"/>
    </source>
</evidence>
<evidence type="ECO:0000256" key="2">
    <source>
        <dbReference type="ARBA" id="ARBA00006843"/>
    </source>
</evidence>
<feature type="region of interest" description="Disordered" evidence="6">
    <location>
        <begin position="1261"/>
        <end position="1286"/>
    </location>
</feature>
<dbReference type="PANTHER" id="PTHR14948">
    <property type="entry name" value="NG5"/>
    <property type="match status" value="1"/>
</dbReference>
<feature type="transmembrane region" description="Helical" evidence="7">
    <location>
        <begin position="1088"/>
        <end position="1108"/>
    </location>
</feature>
<feature type="transmembrane region" description="Helical" evidence="7">
    <location>
        <begin position="1219"/>
        <end position="1240"/>
    </location>
</feature>
<feature type="compositionally biased region" description="Basic and acidic residues" evidence="6">
    <location>
        <begin position="1261"/>
        <end position="1271"/>
    </location>
</feature>
<evidence type="ECO:0000256" key="3">
    <source>
        <dbReference type="ARBA" id="ARBA00022692"/>
    </source>
</evidence>
<feature type="region of interest" description="Disordered" evidence="6">
    <location>
        <begin position="1122"/>
        <end position="1145"/>
    </location>
</feature>
<feature type="transmembrane region" description="Helical" evidence="7">
    <location>
        <begin position="81"/>
        <end position="102"/>
    </location>
</feature>
<feature type="region of interest" description="Disordered" evidence="6">
    <location>
        <begin position="1"/>
        <end position="27"/>
    </location>
</feature>
<feature type="transmembrane region" description="Helical" evidence="7">
    <location>
        <begin position="1396"/>
        <end position="1423"/>
    </location>
</feature>
<feature type="region of interest" description="Disordered" evidence="6">
    <location>
        <begin position="960"/>
        <end position="980"/>
    </location>
</feature>
<feature type="transmembrane region" description="Helical" evidence="7">
    <location>
        <begin position="472"/>
        <end position="494"/>
    </location>
</feature>
<feature type="transmembrane region" description="Helical" evidence="7">
    <location>
        <begin position="1571"/>
        <end position="1591"/>
    </location>
</feature>
<dbReference type="EMBL" id="JACTAM010000016">
    <property type="protein sequence ID" value="KAI2654943.1"/>
    <property type="molecule type" value="Genomic_DNA"/>
</dbReference>
<dbReference type="Proteomes" id="UP000830375">
    <property type="component" value="Unassembled WGS sequence"/>
</dbReference>
<feature type="transmembrane region" description="Helical" evidence="7">
    <location>
        <begin position="1175"/>
        <end position="1198"/>
    </location>
</feature>
<keyword evidence="4 7" id="KW-1133">Transmembrane helix</keyword>
<feature type="transmembrane region" description="Helical" evidence="7">
    <location>
        <begin position="278"/>
        <end position="302"/>
    </location>
</feature>
<feature type="transmembrane region" description="Helical" evidence="7">
    <location>
        <begin position="1037"/>
        <end position="1059"/>
    </location>
</feature>
<reference evidence="8 9" key="1">
    <citation type="submission" date="2022-01" db="EMBL/GenBank/DDBJ databases">
        <title>A high-quality chromosome-level genome assembly of rohu carp, Labeo rohita.</title>
        <authorList>
            <person name="Arick M.A. II"/>
            <person name="Hsu C.-Y."/>
            <person name="Magbanua Z."/>
            <person name="Pechanova O."/>
            <person name="Grover C."/>
            <person name="Miller E."/>
            <person name="Thrash A."/>
            <person name="Ezzel L."/>
            <person name="Alam S."/>
            <person name="Benzie J."/>
            <person name="Hamilton M."/>
            <person name="Karsi A."/>
            <person name="Lawrence M.L."/>
            <person name="Peterson D.G."/>
        </authorList>
    </citation>
    <scope>NUCLEOTIDE SEQUENCE [LARGE SCALE GENOMIC DNA]</scope>
    <source>
        <strain evidence="9">BAU-BD-2019</strain>
        <tissue evidence="8">Blood</tissue>
    </source>
</reference>
<feature type="transmembrane region" description="Helical" evidence="7">
    <location>
        <begin position="756"/>
        <end position="774"/>
    </location>
</feature>
<feature type="compositionally biased region" description="Pro residues" evidence="6">
    <location>
        <begin position="835"/>
        <end position="858"/>
    </location>
</feature>
<sequence length="1593" mass="173754">MDPNQSYNQPPVPCNSSEKSMMLQPVEKPPAYQVNAAGYPPSFPSSSSQGSYPGQSVVAVQPKVCVPAGPLANPVTEYTCYSIFTMLCCCFPLGTAALVYSLSTRSANHSGHRELAQRNSKTARNLNHVSVVLGIIFITRMANYSGQRELAERNSKTARTLNHVGLAIGISVINGKDRTRVQQYIHLCRAQGKVNYTQNPIIRRMDLSQSFNQPPGAYSSPEKSAMLQPVTKPPVYQDNFAGYPAFSGQTMVAVQPAVFVPTAPLGNPMPLADPLPEYTWYSIFTLLCCCLPLGTAALVYSLSTRSANYSGHQELARKNSKTARNLNHVSVVVGIIFIVVLVVVERMDPSQSFNHPPEAYNSSEKTVMLQPVAPPPAYQHNPAGYPPSFPSQSVPQGPYPGQSVVAVQPAVFVTAAPLANPVPDYLGYSIFTMLCCCLPLGIAALVFSCSTRDANYSGRRELAERNSKTARTLNHVGVGVGLISLVAFIIYYVMNGKDQTRVQQYIHLCKAQDKGNYKQNPIIRRMDLSQSFNQPPGACNSSEKSAMLQPVTKPPVYQDNFAGYPAFSGQTMVAVQPAVFVPTAPLGNPMPLADPLPEYTWYSIFTLLCCCLPLGTAALVYSLSTFIDFHRLVFTSANYSGHQELARKNSKMARNQNHKKPNQNTAIHTSLQNASQTENYNQNPIIRRMDPSQSEVVVQPTVFVPTAPGANPVPDYLGYSIFAMLCCCCPLGLATRDANDSGQRELAERNSKTARTLNHVGLGVGICLIVVIIISEIAKTQKRPNQCIAIHTSLQRTRQKENYNRNLIIRRMDPSQSLNQPPSYDSSENSKMPATAPPAYQPNPAGYPPSFPSQPVPQGPYAQGPCPAQTVVNVQPAVFVMSAQQASPEPDYMCCSIFTRDANYAGQQQLAKRNSTMARTLNHIGLGIGIVIIVIVIVFQTVMRSKGSYNQIIRRMDLSQSLNQPPGADDSFEKSGMPAAAPPEYQHNPAGYLPSFPSQPVPLGPYAQDPYPGETVVTVQPAAYVTATPLASPVPEYLAYSIFIMLCCCFPLGIAALIFSSSTREANYSGQRELAEKNSKTARTLNHIGLGIGLSLIVLIIIIQIGIWKHKAKEIAIRRMDPRLSSNQPPGARNSSEKPEMTRQPYPGVSGVTVQPAVFVTAAPLANPVPDYLPYSIFVTVCCCLPLGIAALIYSCSTRDANFSGQRELAEKNSKMARTLNHIGLGIGICIIVVVIISQITAHQRQTLFSGAEKLIVTKRNMDSRKSRKEWNSSQNPKTGQPLLPLQQDPPAYSGSGFSPSHNYPSSSQQYGAPATSGLCTEGSYPVSVVTMQPTNEVFTPLTNPLPDYLCYSIFTMLCCCVPLGSAALVYSLTTRDANMFGHQHIASRNSRMARILNHVSVAIGLFFGLIFAVYFIFVIMAVKHIRNFVNLIAIKSNMDSRKSQKECNSSQNAETGQPLLSLQQDPPAYSDARFPPSHNYPSSSQQYGAPATSGLCTQGSYPVQTVVTTQPTNGVFSPLANPLPDYLCYSIFTMLCCCTRDANMFGHQQIASRNSRMARILNHVNVATGIIFYLICVIYIILVVIAATHYRP</sequence>
<feature type="compositionally biased region" description="Polar residues" evidence="6">
    <location>
        <begin position="814"/>
        <end position="832"/>
    </location>
</feature>
<organism evidence="8 9">
    <name type="scientific">Labeo rohita</name>
    <name type="common">Indian major carp</name>
    <name type="synonym">Cyprinus rohita</name>
    <dbReference type="NCBI Taxonomy" id="84645"/>
    <lineage>
        <taxon>Eukaryota</taxon>
        <taxon>Metazoa</taxon>
        <taxon>Chordata</taxon>
        <taxon>Craniata</taxon>
        <taxon>Vertebrata</taxon>
        <taxon>Euteleostomi</taxon>
        <taxon>Actinopterygii</taxon>
        <taxon>Neopterygii</taxon>
        <taxon>Teleostei</taxon>
        <taxon>Ostariophysi</taxon>
        <taxon>Cypriniformes</taxon>
        <taxon>Cyprinidae</taxon>
        <taxon>Labeoninae</taxon>
        <taxon>Labeonini</taxon>
        <taxon>Labeo</taxon>
    </lineage>
</organism>
<feature type="transmembrane region" description="Helical" evidence="7">
    <location>
        <begin position="323"/>
        <end position="344"/>
    </location>
</feature>
<evidence type="ECO:0000256" key="6">
    <source>
        <dbReference type="SAM" id="MobiDB-lite"/>
    </source>
</evidence>
<protein>
    <submittedName>
        <fullName evidence="8">Uncharacterized protein</fullName>
    </submittedName>
</protein>
<feature type="transmembrane region" description="Helical" evidence="7">
    <location>
        <begin position="425"/>
        <end position="451"/>
    </location>
</feature>
<feature type="compositionally biased region" description="Polar residues" evidence="6">
    <location>
        <begin position="1"/>
        <end position="19"/>
    </location>
</feature>
<evidence type="ECO:0000313" key="8">
    <source>
        <dbReference type="EMBL" id="KAI2654943.1"/>
    </source>
</evidence>
<evidence type="ECO:0000256" key="1">
    <source>
        <dbReference type="ARBA" id="ARBA00004370"/>
    </source>
</evidence>
<keyword evidence="5 7" id="KW-0472">Membrane</keyword>
<feature type="compositionally biased region" description="Polar residues" evidence="6">
    <location>
        <begin position="662"/>
        <end position="675"/>
    </location>
</feature>
<feature type="transmembrane region" description="Helical" evidence="7">
    <location>
        <begin position="1352"/>
        <end position="1375"/>
    </location>
</feature>
<feature type="transmembrane region" description="Helical" evidence="7">
    <location>
        <begin position="921"/>
        <end position="942"/>
    </location>
</feature>
<comment type="caution">
    <text evidence="8">The sequence shown here is derived from an EMBL/GenBank/DDBJ whole genome shotgun (WGS) entry which is preliminary data.</text>
</comment>
<gene>
    <name evidence="8" type="ORF">H4Q32_017239</name>
</gene>
<dbReference type="Pfam" id="PF04505">
    <property type="entry name" value="CD225"/>
    <property type="match status" value="8"/>
</dbReference>
<dbReference type="InterPro" id="IPR007593">
    <property type="entry name" value="CD225/Dispanin_fam"/>
</dbReference>
<evidence type="ECO:0000256" key="7">
    <source>
        <dbReference type="SAM" id="Phobius"/>
    </source>
</evidence>
<comment type="subcellular location">
    <subcellularLocation>
        <location evidence="1">Membrane</location>
    </subcellularLocation>
</comment>
<keyword evidence="9" id="KW-1185">Reference proteome</keyword>
<evidence type="ECO:0000256" key="5">
    <source>
        <dbReference type="ARBA" id="ARBA00023136"/>
    </source>
</evidence>
<proteinExistence type="inferred from homology"/>
<feature type="region of interest" description="Disordered" evidence="6">
    <location>
        <begin position="809"/>
        <end position="860"/>
    </location>
</feature>
<feature type="transmembrane region" description="Helical" evidence="7">
    <location>
        <begin position="599"/>
        <end position="621"/>
    </location>
</feature>
<keyword evidence="3 7" id="KW-0812">Transmembrane</keyword>
<feature type="transmembrane region" description="Helical" evidence="7">
    <location>
        <begin position="123"/>
        <end position="142"/>
    </location>
</feature>
<feature type="transmembrane region" description="Helical" evidence="7">
    <location>
        <begin position="716"/>
        <end position="736"/>
    </location>
</feature>
<name>A0ABQ8LZA1_LABRO</name>
<comment type="similarity">
    <text evidence="2">Belongs to the CD225/Dispanin family.</text>
</comment>
<dbReference type="PANTHER" id="PTHR14948:SF46">
    <property type="entry name" value="DISPANIN SUBFAMILY A MEMBER 2B-LIKE-RELATED"/>
    <property type="match status" value="1"/>
</dbReference>